<evidence type="ECO:0000313" key="2">
    <source>
        <dbReference type="Proteomes" id="UP001165960"/>
    </source>
</evidence>
<keyword evidence="2" id="KW-1185">Reference proteome</keyword>
<name>A0ACC2SJ71_9FUNG</name>
<dbReference type="Proteomes" id="UP001165960">
    <property type="component" value="Unassembled WGS sequence"/>
</dbReference>
<organism evidence="1 2">
    <name type="scientific">Entomophthora muscae</name>
    <dbReference type="NCBI Taxonomy" id="34485"/>
    <lineage>
        <taxon>Eukaryota</taxon>
        <taxon>Fungi</taxon>
        <taxon>Fungi incertae sedis</taxon>
        <taxon>Zoopagomycota</taxon>
        <taxon>Entomophthoromycotina</taxon>
        <taxon>Entomophthoromycetes</taxon>
        <taxon>Entomophthorales</taxon>
        <taxon>Entomophthoraceae</taxon>
        <taxon>Entomophthora</taxon>
    </lineage>
</organism>
<sequence>MHLTYYFGVWLGLSSLLISYQTVIDFLGADPGYSRMIYLLQESRMIPLINRLTACTLLVLNNKELSKLDQIYPTHLEKEKLVRYLLLKDNLTISEIHSQRALSPLFETWLGLNGSLGTVDPLGPERGQMVKAQTQPGITTILNLNGVRVTKGDIKTDNGIIHEIDTYLPIPLGSIAILNERPNLSYFSKFLSLTPSLSTELKSPVTHSLFVWEDESVEAKFSSVERSYLSHPNHTVAADDRRDLVAASFVLSTIEQPYVIYKQSLYPGGSMYSFNMAGDPVVITRARHNPDVMIYNLIPAKDTDILTSDGVIHVLHAIPKHPIEFNAIKYIVGMDAARFATSLNSSTLASYLFSDEANCTVLVPSDFLLEPTAEITEILNYHILPGQHSGETLANQTLVPSFLSGELLNYNLQKIRVSIGAAGDIIFNGYSSVLGQPEKIGGVSLLKISHTLTTPLSLLDTISHTHDLSMFYKLLEASGLGKLIASRHGITALLPANSAFKPHTQALLYAFLLQPENIAVLQDFVCFCIMEPLKYSTDLSSKAPMSYPTLLKNQNITLREKSMETDEPNWDVDPQITNYDNFVSTGVIHKSSGLLAPPNQASKLKGREFLKGHADIFLALIEKANLTHLFEKSGAVIAPIDAAWKNINLTQLERNAVLLKRTIQFHFLDQRLPKHLDLLSHTLHARTLSTELPNLRVAFSKYTKDPRLLLRIIDGPMALSTWNATVHMSGQAHDVALALVDNILLLEKLPSNGPSFLIVLFATLLSFGGLGYGGYLAYFRYFPIQARGYSPIPEPQ</sequence>
<dbReference type="EMBL" id="QTSX02005006">
    <property type="protein sequence ID" value="KAJ9062439.1"/>
    <property type="molecule type" value="Genomic_DNA"/>
</dbReference>
<reference evidence="1" key="1">
    <citation type="submission" date="2022-04" db="EMBL/GenBank/DDBJ databases">
        <title>Genome of the entomopathogenic fungus Entomophthora muscae.</title>
        <authorList>
            <person name="Elya C."/>
            <person name="Lovett B.R."/>
            <person name="Lee E."/>
            <person name="Macias A.M."/>
            <person name="Hajek A.E."/>
            <person name="De Bivort B.L."/>
            <person name="Kasson M.T."/>
            <person name="De Fine Licht H.H."/>
            <person name="Stajich J.E."/>
        </authorList>
    </citation>
    <scope>NUCLEOTIDE SEQUENCE</scope>
    <source>
        <strain evidence="1">Berkeley</strain>
    </source>
</reference>
<gene>
    <name evidence="1" type="ORF">DSO57_1010687</name>
</gene>
<protein>
    <submittedName>
        <fullName evidence="1">Uncharacterized protein</fullName>
    </submittedName>
</protein>
<evidence type="ECO:0000313" key="1">
    <source>
        <dbReference type="EMBL" id="KAJ9062439.1"/>
    </source>
</evidence>
<accession>A0ACC2SJ71</accession>
<comment type="caution">
    <text evidence="1">The sequence shown here is derived from an EMBL/GenBank/DDBJ whole genome shotgun (WGS) entry which is preliminary data.</text>
</comment>
<proteinExistence type="predicted"/>